<evidence type="ECO:0008006" key="3">
    <source>
        <dbReference type="Google" id="ProtNLM"/>
    </source>
</evidence>
<dbReference type="EMBL" id="VJMJ01000022">
    <property type="protein sequence ID" value="KAF0743159.1"/>
    <property type="molecule type" value="Genomic_DNA"/>
</dbReference>
<evidence type="ECO:0000313" key="2">
    <source>
        <dbReference type="Proteomes" id="UP000481153"/>
    </source>
</evidence>
<proteinExistence type="predicted"/>
<accession>A0A6G0XRU0</accession>
<name>A0A6G0XRU0_9STRA</name>
<gene>
    <name evidence="1" type="ORF">Ae201684_002213</name>
</gene>
<keyword evidence="2" id="KW-1185">Reference proteome</keyword>
<reference evidence="1 2" key="1">
    <citation type="submission" date="2019-07" db="EMBL/GenBank/DDBJ databases">
        <title>Genomics analysis of Aphanomyces spp. identifies a new class of oomycete effector associated with host adaptation.</title>
        <authorList>
            <person name="Gaulin E."/>
        </authorList>
    </citation>
    <scope>NUCLEOTIDE SEQUENCE [LARGE SCALE GENOMIC DNA]</scope>
    <source>
        <strain evidence="1 2">ATCC 201684</strain>
    </source>
</reference>
<protein>
    <recommendedName>
        <fullName evidence="3">Glutaredoxin domain-containing protein</fullName>
    </recommendedName>
</protein>
<dbReference type="AlphaFoldDB" id="A0A6G0XRU0"/>
<comment type="caution">
    <text evidence="1">The sequence shown here is derived from an EMBL/GenBank/DDBJ whole genome shotgun (WGS) entry which is preliminary data.</text>
</comment>
<organism evidence="1 2">
    <name type="scientific">Aphanomyces euteiches</name>
    <dbReference type="NCBI Taxonomy" id="100861"/>
    <lineage>
        <taxon>Eukaryota</taxon>
        <taxon>Sar</taxon>
        <taxon>Stramenopiles</taxon>
        <taxon>Oomycota</taxon>
        <taxon>Saprolegniomycetes</taxon>
        <taxon>Saprolegniales</taxon>
        <taxon>Verrucalvaceae</taxon>
        <taxon>Aphanomyces</taxon>
    </lineage>
</organism>
<sequence>MPFKCCESMCRFLQDVFRRPLTAQERQVEFVVDSLVREYDVVLFTANPGDEYGQVVARVLPRRHYIFNVEGMRDRALIPLMRACLRQRAGYDTLPVLFLHGHVVASIGAIQASS</sequence>
<dbReference type="Proteomes" id="UP000481153">
    <property type="component" value="Unassembled WGS sequence"/>
</dbReference>
<evidence type="ECO:0000313" key="1">
    <source>
        <dbReference type="EMBL" id="KAF0743159.1"/>
    </source>
</evidence>
<dbReference type="VEuPathDB" id="FungiDB:AeMF1_015857"/>